<dbReference type="CDD" id="cd18585">
    <property type="entry name" value="ABC_6TM_CydC"/>
    <property type="match status" value="1"/>
</dbReference>
<dbReference type="PROSITE" id="PS50929">
    <property type="entry name" value="ABC_TM1F"/>
    <property type="match status" value="1"/>
</dbReference>
<name>A0ABS6M7B7_9GAMM</name>
<dbReference type="InterPro" id="IPR014223">
    <property type="entry name" value="ABC_CydC/D"/>
</dbReference>
<evidence type="ECO:0000256" key="3">
    <source>
        <dbReference type="ARBA" id="ARBA00022741"/>
    </source>
</evidence>
<dbReference type="PANTHER" id="PTHR43394:SF1">
    <property type="entry name" value="ATP-BINDING CASSETTE SUB-FAMILY B MEMBER 10, MITOCHONDRIAL"/>
    <property type="match status" value="1"/>
</dbReference>
<dbReference type="Pfam" id="PF00005">
    <property type="entry name" value="ABC_tran"/>
    <property type="match status" value="1"/>
</dbReference>
<dbReference type="SMART" id="SM00382">
    <property type="entry name" value="AAA"/>
    <property type="match status" value="1"/>
</dbReference>
<dbReference type="EMBL" id="JAHQZT010000002">
    <property type="protein sequence ID" value="MBV0932167.1"/>
    <property type="molecule type" value="Genomic_DNA"/>
</dbReference>
<comment type="subcellular location">
    <subcellularLocation>
        <location evidence="1">Membrane</location>
        <topology evidence="1">Multi-pass membrane protein</topology>
    </subcellularLocation>
</comment>
<evidence type="ECO:0000256" key="4">
    <source>
        <dbReference type="ARBA" id="ARBA00022840"/>
    </source>
</evidence>
<sequence length="577" mass="61971">MRSLLPFVSMLFRQKGWVLAGILLSLVTLLAAIGLLTLSGWFISAAALAGVSALSSQQFNYFTPGAGVRGFALARTAGRYLERITTHEATFRMLAYLRGWFYRRLEALGPARLQGYRSGDLLNRLVADINALDNLYLRVLVPTLVAVLVALLVGIFLALYSPSIAGVALVGLALAGVVLPLIAQQVGRTLGQRQVTLLSDLRVRLLGMVQGQADLHIYGGVGAAIEQVQAVERQLQRTQLRMALISGLTSALVVFIGGVAGLVTLMLGIDQVQAGGLAPAHLAMLLFCVLAVFEAVAPLPLAYQYLSKTSAAAERLLDISQQPVMQQFPEHGAMPMRPGEIEFDQVSLCYANDAPPAIDRLSFCIRPGERVLVLGHTGSGKSSLVNLLARFHAADTGRVLLGGCPVETFDESTLRTQLSVLSQPVQLFAGSVADNLRLAGAEMPDVEMLNVLSMVELDEALGEQPLSWPIGESGNRLSGGQRKRLALARALLKPSPVLILDEPTEGLDAETESRVMSAVLRACFEAGRTLVMISHHLQMAEAFDRILILDKGSLLEAGTPAELKARSDSRFNQLLAL</sequence>
<accession>A0ABS6M7B7</accession>
<keyword evidence="11" id="KW-1185">Reference proteome</keyword>
<evidence type="ECO:0000256" key="7">
    <source>
        <dbReference type="SAM" id="Phobius"/>
    </source>
</evidence>
<keyword evidence="5 7" id="KW-1133">Transmembrane helix</keyword>
<evidence type="ECO:0000256" key="6">
    <source>
        <dbReference type="ARBA" id="ARBA00023136"/>
    </source>
</evidence>
<proteinExistence type="predicted"/>
<dbReference type="InterPro" id="IPR039421">
    <property type="entry name" value="Type_1_exporter"/>
</dbReference>
<dbReference type="InterPro" id="IPR003593">
    <property type="entry name" value="AAA+_ATPase"/>
</dbReference>
<dbReference type="PANTHER" id="PTHR43394">
    <property type="entry name" value="ATP-DEPENDENT PERMEASE MDL1, MITOCHONDRIAL"/>
    <property type="match status" value="1"/>
</dbReference>
<feature type="transmembrane region" description="Helical" evidence="7">
    <location>
        <begin position="135"/>
        <end position="158"/>
    </location>
</feature>
<evidence type="ECO:0000313" key="11">
    <source>
        <dbReference type="Proteomes" id="UP000755551"/>
    </source>
</evidence>
<evidence type="ECO:0000256" key="5">
    <source>
        <dbReference type="ARBA" id="ARBA00022989"/>
    </source>
</evidence>
<feature type="transmembrane region" description="Helical" evidence="7">
    <location>
        <begin position="281"/>
        <end position="306"/>
    </location>
</feature>
<keyword evidence="6 7" id="KW-0472">Membrane</keyword>
<evidence type="ECO:0000313" key="10">
    <source>
        <dbReference type="EMBL" id="MBV0932167.1"/>
    </source>
</evidence>
<protein>
    <submittedName>
        <fullName evidence="10">Thiol reductant ABC exporter subunit CydC</fullName>
    </submittedName>
</protein>
<evidence type="ECO:0000256" key="1">
    <source>
        <dbReference type="ARBA" id="ARBA00004141"/>
    </source>
</evidence>
<dbReference type="Pfam" id="PF00664">
    <property type="entry name" value="ABC_membrane"/>
    <property type="match status" value="1"/>
</dbReference>
<dbReference type="InterPro" id="IPR011527">
    <property type="entry name" value="ABC1_TM_dom"/>
</dbReference>
<dbReference type="Proteomes" id="UP000755551">
    <property type="component" value="Unassembled WGS sequence"/>
</dbReference>
<feature type="domain" description="ABC transporter" evidence="8">
    <location>
        <begin position="341"/>
        <end position="576"/>
    </location>
</feature>
<feature type="transmembrane region" description="Helical" evidence="7">
    <location>
        <begin position="164"/>
        <end position="183"/>
    </location>
</feature>
<evidence type="ECO:0000256" key="2">
    <source>
        <dbReference type="ARBA" id="ARBA00022692"/>
    </source>
</evidence>
<comment type="caution">
    <text evidence="10">The sequence shown here is derived from an EMBL/GenBank/DDBJ whole genome shotgun (WGS) entry which is preliminary data.</text>
</comment>
<organism evidence="10 11">
    <name type="scientific">Marinobacterium weihaiense</name>
    <dbReference type="NCBI Taxonomy" id="2851016"/>
    <lineage>
        <taxon>Bacteria</taxon>
        <taxon>Pseudomonadati</taxon>
        <taxon>Pseudomonadota</taxon>
        <taxon>Gammaproteobacteria</taxon>
        <taxon>Oceanospirillales</taxon>
        <taxon>Oceanospirillaceae</taxon>
        <taxon>Marinobacterium</taxon>
    </lineage>
</organism>
<feature type="domain" description="ABC transmembrane type-1" evidence="9">
    <location>
        <begin position="19"/>
        <end position="308"/>
    </location>
</feature>
<dbReference type="CDD" id="cd03228">
    <property type="entry name" value="ABCC_MRP_Like"/>
    <property type="match status" value="1"/>
</dbReference>
<evidence type="ECO:0000259" key="9">
    <source>
        <dbReference type="PROSITE" id="PS50929"/>
    </source>
</evidence>
<dbReference type="InterPro" id="IPR017871">
    <property type="entry name" value="ABC_transporter-like_CS"/>
</dbReference>
<dbReference type="RefSeq" id="WP_217333591.1">
    <property type="nucleotide sequence ID" value="NZ_JAHQZT010000002.1"/>
</dbReference>
<gene>
    <name evidence="10" type="primary">cydC</name>
    <name evidence="10" type="ORF">KTN04_02285</name>
</gene>
<dbReference type="PROSITE" id="PS00211">
    <property type="entry name" value="ABC_TRANSPORTER_1"/>
    <property type="match status" value="1"/>
</dbReference>
<keyword evidence="3" id="KW-0547">Nucleotide-binding</keyword>
<evidence type="ECO:0000259" key="8">
    <source>
        <dbReference type="PROSITE" id="PS50893"/>
    </source>
</evidence>
<keyword evidence="4" id="KW-0067">ATP-binding</keyword>
<keyword evidence="2 7" id="KW-0812">Transmembrane</keyword>
<feature type="transmembrane region" description="Helical" evidence="7">
    <location>
        <begin position="243"/>
        <end position="269"/>
    </location>
</feature>
<dbReference type="PROSITE" id="PS50893">
    <property type="entry name" value="ABC_TRANSPORTER_2"/>
    <property type="match status" value="1"/>
</dbReference>
<reference evidence="10 11" key="1">
    <citation type="submission" date="2021-06" db="EMBL/GenBank/DDBJ databases">
        <title>Bacterium isolated from marine sediment.</title>
        <authorList>
            <person name="Zhu K.-L."/>
            <person name="Du Z.-J."/>
            <person name="Liang Q.-Y."/>
        </authorList>
    </citation>
    <scope>NUCLEOTIDE SEQUENCE [LARGE SCALE GENOMIC DNA]</scope>
    <source>
        <strain evidence="10 11">A346</strain>
    </source>
</reference>
<dbReference type="InterPro" id="IPR003439">
    <property type="entry name" value="ABC_transporter-like_ATP-bd"/>
</dbReference>
<dbReference type="NCBIfam" id="TIGR02868">
    <property type="entry name" value="CydC"/>
    <property type="match status" value="1"/>
</dbReference>